<dbReference type="Gene3D" id="3.30.1360.180">
    <property type="match status" value="1"/>
</dbReference>
<name>A0ABW3JYH2_9BACT</name>
<organism evidence="2 3">
    <name type="scientific">Ohtaekwangia kribbensis</name>
    <dbReference type="NCBI Taxonomy" id="688913"/>
    <lineage>
        <taxon>Bacteria</taxon>
        <taxon>Pseudomonadati</taxon>
        <taxon>Bacteroidota</taxon>
        <taxon>Cytophagia</taxon>
        <taxon>Cytophagales</taxon>
        <taxon>Fulvivirgaceae</taxon>
        <taxon>Ohtaekwangia</taxon>
    </lineage>
</organism>
<keyword evidence="3" id="KW-1185">Reference proteome</keyword>
<dbReference type="RefSeq" id="WP_377573504.1">
    <property type="nucleotide sequence ID" value="NZ_JBHTKA010000001.1"/>
</dbReference>
<dbReference type="InterPro" id="IPR002591">
    <property type="entry name" value="Phosphodiest/P_Trfase"/>
</dbReference>
<keyword evidence="1" id="KW-0732">Signal</keyword>
<feature type="signal peptide" evidence="1">
    <location>
        <begin position="1"/>
        <end position="19"/>
    </location>
</feature>
<feature type="chain" id="PRO_5045811381" evidence="1">
    <location>
        <begin position="20"/>
        <end position="404"/>
    </location>
</feature>
<gene>
    <name evidence="2" type="ORF">ACFQ21_00940</name>
</gene>
<proteinExistence type="predicted"/>
<dbReference type="SUPFAM" id="SSF53649">
    <property type="entry name" value="Alkaline phosphatase-like"/>
    <property type="match status" value="1"/>
</dbReference>
<dbReference type="CDD" id="cd16018">
    <property type="entry name" value="Enpp"/>
    <property type="match status" value="1"/>
</dbReference>
<dbReference type="Proteomes" id="UP001597112">
    <property type="component" value="Unassembled WGS sequence"/>
</dbReference>
<reference evidence="3" key="1">
    <citation type="journal article" date="2019" name="Int. J. Syst. Evol. Microbiol.">
        <title>The Global Catalogue of Microorganisms (GCM) 10K type strain sequencing project: providing services to taxonomists for standard genome sequencing and annotation.</title>
        <authorList>
            <consortium name="The Broad Institute Genomics Platform"/>
            <consortium name="The Broad Institute Genome Sequencing Center for Infectious Disease"/>
            <person name="Wu L."/>
            <person name="Ma J."/>
        </authorList>
    </citation>
    <scope>NUCLEOTIDE SEQUENCE [LARGE SCALE GENOMIC DNA]</scope>
    <source>
        <strain evidence="3">CCUG 58938</strain>
    </source>
</reference>
<sequence length="404" mass="45940">MKKAWVLILWLSVFKIACAQKEVPYVILVSFDGFRYDYVSKFNPPHFKEFIRKGTAAEGLIPSFPSKTFPNHYTLVTGLYPGHHGLVDNTFYDPTLHRLYGMKDKSVVRDTSFYGGTPLWQLAQQAGQRSASFFWVGSEAPVKGEYPNYYLPYDESVRNDKRIDQVIAWLNLPEKERPHFISLYFSLVDSEGHRSGPASDKLKETVLKADSLLGNLEEKLKSVKLPVNVILVSDHGMYGLTDQEVTYITLQKLYNTKDSSVITANGGTQTHIYTKRADSLYTILKKQENHFKVYKREELPARWYYNNDRTGDLLIVAEPGYYIQDIARGFGNWQSAAFGVHGYDPGVVKEMQGIFYAKGPNIKAGKTIGAFENIHVYPLIAHILGLQTPPIDGKFEVLKPIYKK</sequence>
<dbReference type="PANTHER" id="PTHR10151:SF120">
    <property type="entry name" value="BIS(5'-ADENOSYL)-TRIPHOSPHATASE"/>
    <property type="match status" value="1"/>
</dbReference>
<dbReference type="InterPro" id="IPR017850">
    <property type="entry name" value="Alkaline_phosphatase_core_sf"/>
</dbReference>
<evidence type="ECO:0000313" key="2">
    <source>
        <dbReference type="EMBL" id="MFD0997842.1"/>
    </source>
</evidence>
<comment type="caution">
    <text evidence="2">The sequence shown here is derived from an EMBL/GenBank/DDBJ whole genome shotgun (WGS) entry which is preliminary data.</text>
</comment>
<dbReference type="Pfam" id="PF01663">
    <property type="entry name" value="Phosphodiest"/>
    <property type="match status" value="1"/>
</dbReference>
<dbReference type="Gene3D" id="3.40.720.10">
    <property type="entry name" value="Alkaline Phosphatase, subunit A"/>
    <property type="match status" value="1"/>
</dbReference>
<dbReference type="EMBL" id="JBHTKA010000001">
    <property type="protein sequence ID" value="MFD0997842.1"/>
    <property type="molecule type" value="Genomic_DNA"/>
</dbReference>
<dbReference type="PANTHER" id="PTHR10151">
    <property type="entry name" value="ECTONUCLEOTIDE PYROPHOSPHATASE/PHOSPHODIESTERASE"/>
    <property type="match status" value="1"/>
</dbReference>
<evidence type="ECO:0000256" key="1">
    <source>
        <dbReference type="SAM" id="SignalP"/>
    </source>
</evidence>
<protein>
    <submittedName>
        <fullName evidence="2">Ectonucleotide pyrophosphatase/phosphodiesterase</fullName>
    </submittedName>
</protein>
<accession>A0ABW3JYH2</accession>
<evidence type="ECO:0000313" key="3">
    <source>
        <dbReference type="Proteomes" id="UP001597112"/>
    </source>
</evidence>